<keyword evidence="2" id="KW-0472">Membrane</keyword>
<protein>
    <recommendedName>
        <fullName evidence="7">Pre-rRNA processing protein</fullName>
    </recommendedName>
</protein>
<evidence type="ECO:0000313" key="6">
    <source>
        <dbReference type="EMBL" id="ELQ35605.1"/>
    </source>
</evidence>
<dbReference type="PANTHER" id="PTHR35895:SF3">
    <property type="entry name" value="PRE-RRNA PROCESSING PROTEIN"/>
    <property type="match status" value="1"/>
</dbReference>
<gene>
    <name evidence="6" type="ORF">OOU_Y34scaffold00697g4</name>
</gene>
<proteinExistence type="predicted"/>
<evidence type="ECO:0000256" key="2">
    <source>
        <dbReference type="SAM" id="Phobius"/>
    </source>
</evidence>
<dbReference type="Pfam" id="PF26174">
    <property type="entry name" value="LEA-2_1"/>
    <property type="match status" value="1"/>
</dbReference>
<dbReference type="InterPro" id="IPR046368">
    <property type="entry name" value="Tag1"/>
</dbReference>
<feature type="domain" description="Tag1 C-terminal" evidence="3">
    <location>
        <begin position="458"/>
        <end position="572"/>
    </location>
</feature>
<feature type="compositionally biased region" description="Polar residues" evidence="1">
    <location>
        <begin position="17"/>
        <end position="36"/>
    </location>
</feature>
<dbReference type="InterPro" id="IPR055011">
    <property type="entry name" value="Tag1_C"/>
</dbReference>
<sequence length="855" mass="92492">MSADSETSPLLSPADVRSSNMDTSSANSTHETTPLLSSPAAGGRYDGDADAASISPSLASQATSTKRSRPRWPSIIAMAILAMLAVIIIFVAFFVPAAVEQYAKEAAVLEPTSLSLESITSDGVRARIQANFRLDGSRVKEDGTRRIGRLATWAVRKLGTDETKVQVFLPEFDGMLLGTAAIPPLVLDLVDGHSNAVDFVADLVPGDADGIRMLANQWLRGKLETVRFRGKADLRLNSGFLPLGSHTVTESLVIEANKLPQVPQYNITKLTFQDIDFPARGTRGIAADVALNAFNSFPFQFDIPELGFEVMVPNCAQSDPYILVAAATTRTVHVKPKSEVIVEGRGVVETLPEALTAACPDSNSSPLDHLLDDFLSGDTPTVYVRGAQKPLPSTPGWIAEILSSVTVPVPFPTSGFDSLIREFALNDVHFSLPDTDDPDSNPKVSGTILVSAALPSEMNFEVNVTKIRANADVFFRNRKLGELNVDEWQPANSTQEPATDKREARLQIQSRIVDAPLNVTDDNVLTDVIQRLFMGGSPVQLDVKAAVAVQVHTALGDLTLKDIPAEGKIPVKPLPKGTFGKLKPKIGQLQITDTTYSSVSIDALVNITNPTPYTANIPFITVHVVSNGSIVGEATAENLVVGLGENNMLAVKVKWAPSHGGDKAAVDGRNLISGFLSGYNTTITLRAHEGSIPGQPKLGRALSRIDLNVSAPHLTLPPKEGGGDSDEDEKQQRFIREATFHVFSSTASFTLFSPLQNNLLYIERINATAYYNHTDPVGTIRHDLPFVVEPGESVTPRLPVEWRLGSDGYDKIRSALGGSLRLDARAVVDVRLGNWREEVWCFICLQILMQIRRQP</sequence>
<feature type="transmembrane region" description="Helical" evidence="2">
    <location>
        <begin position="75"/>
        <end position="95"/>
    </location>
</feature>
<dbReference type="GO" id="GO:0000329">
    <property type="term" value="C:fungal-type vacuole membrane"/>
    <property type="evidence" value="ECO:0007669"/>
    <property type="project" value="InterPro"/>
</dbReference>
<dbReference type="EMBL" id="JH793927">
    <property type="protein sequence ID" value="ELQ35605.1"/>
    <property type="molecule type" value="Genomic_DNA"/>
</dbReference>
<accession>A0AA97NSP5</accession>
<dbReference type="Proteomes" id="UP000011086">
    <property type="component" value="Unassembled WGS sequence"/>
</dbReference>
<dbReference type="Pfam" id="PF26153">
    <property type="entry name" value="LEA-2L_5"/>
    <property type="match status" value="1"/>
</dbReference>
<dbReference type="InterPro" id="IPR059066">
    <property type="entry name" value="Ig_Tag1-like_5th"/>
</dbReference>
<dbReference type="InterPro" id="IPR059065">
    <property type="entry name" value="Ig_Tag1-like_4th"/>
</dbReference>
<evidence type="ECO:0000259" key="3">
    <source>
        <dbReference type="Pfam" id="PF22786"/>
    </source>
</evidence>
<organism evidence="6">
    <name type="scientific">Pyricularia oryzae (strain Y34)</name>
    <name type="common">Rice blast fungus</name>
    <name type="synonym">Magnaporthe oryzae</name>
    <dbReference type="NCBI Taxonomy" id="1143189"/>
    <lineage>
        <taxon>Eukaryota</taxon>
        <taxon>Fungi</taxon>
        <taxon>Dikarya</taxon>
        <taxon>Ascomycota</taxon>
        <taxon>Pezizomycotina</taxon>
        <taxon>Sordariomycetes</taxon>
        <taxon>Sordariomycetidae</taxon>
        <taxon>Magnaporthales</taxon>
        <taxon>Pyriculariaceae</taxon>
        <taxon>Pyricularia</taxon>
    </lineage>
</organism>
<keyword evidence="2" id="KW-1133">Transmembrane helix</keyword>
<feature type="compositionally biased region" description="Polar residues" evidence="1">
    <location>
        <begin position="1"/>
        <end position="10"/>
    </location>
</feature>
<dbReference type="PANTHER" id="PTHR35895">
    <property type="entry name" value="CHROMOSOME 16, WHOLE GENOME SHOTGUN SEQUENCE"/>
    <property type="match status" value="1"/>
</dbReference>
<dbReference type="Pfam" id="PF26150">
    <property type="entry name" value="LEA-2_4"/>
    <property type="match status" value="1"/>
</dbReference>
<evidence type="ECO:0000259" key="5">
    <source>
        <dbReference type="Pfam" id="PF26153"/>
    </source>
</evidence>
<name>A0AA97NSP5_PYRO3</name>
<keyword evidence="2" id="KW-0812">Transmembrane</keyword>
<feature type="domain" description="Tag1-like fifth Ig-like" evidence="5">
    <location>
        <begin position="728"/>
        <end position="840"/>
    </location>
</feature>
<reference evidence="6" key="1">
    <citation type="journal article" date="2012" name="PLoS Genet.">
        <title>Comparative analysis of the genomes of two field isolates of the rice blast fungus Magnaporthe oryzae.</title>
        <authorList>
            <person name="Xue M."/>
            <person name="Yang J."/>
            <person name="Li Z."/>
            <person name="Hu S."/>
            <person name="Yao N."/>
            <person name="Dean R.A."/>
            <person name="Zhao W."/>
            <person name="Shen M."/>
            <person name="Zhang H."/>
            <person name="Li C."/>
            <person name="Liu L."/>
            <person name="Cao L."/>
            <person name="Xu X."/>
            <person name="Xing Y."/>
            <person name="Hsiang T."/>
            <person name="Zhang Z."/>
            <person name="Xu J.R."/>
            <person name="Peng Y.L."/>
        </authorList>
    </citation>
    <scope>NUCLEOTIDE SEQUENCE</scope>
    <source>
        <strain evidence="6">Y34</strain>
    </source>
</reference>
<evidence type="ECO:0000256" key="1">
    <source>
        <dbReference type="SAM" id="MobiDB-lite"/>
    </source>
</evidence>
<evidence type="ECO:0000259" key="4">
    <source>
        <dbReference type="Pfam" id="PF26150"/>
    </source>
</evidence>
<dbReference type="Pfam" id="PF22786">
    <property type="entry name" value="Tag1_C"/>
    <property type="match status" value="1"/>
</dbReference>
<evidence type="ECO:0008006" key="7">
    <source>
        <dbReference type="Google" id="ProtNLM"/>
    </source>
</evidence>
<feature type="region of interest" description="Disordered" evidence="1">
    <location>
        <begin position="1"/>
        <end position="42"/>
    </location>
</feature>
<dbReference type="AlphaFoldDB" id="A0AA97NSP5"/>
<feature type="domain" description="Tag1-like fourth Ig-like" evidence="4">
    <location>
        <begin position="583"/>
        <end position="698"/>
    </location>
</feature>